<name>A0AAN8F206_9EURO</name>
<evidence type="ECO:0000256" key="2">
    <source>
        <dbReference type="SAM" id="Phobius"/>
    </source>
</evidence>
<dbReference type="AlphaFoldDB" id="A0AAN8F206"/>
<evidence type="ECO:0000313" key="4">
    <source>
        <dbReference type="Proteomes" id="UP001316803"/>
    </source>
</evidence>
<feature type="region of interest" description="Disordered" evidence="1">
    <location>
        <begin position="63"/>
        <end position="177"/>
    </location>
</feature>
<feature type="transmembrane region" description="Helical" evidence="2">
    <location>
        <begin position="196"/>
        <end position="216"/>
    </location>
</feature>
<feature type="region of interest" description="Disordered" evidence="1">
    <location>
        <begin position="1"/>
        <end position="25"/>
    </location>
</feature>
<organism evidence="3 4">
    <name type="scientific">Knufia fluminis</name>
    <dbReference type="NCBI Taxonomy" id="191047"/>
    <lineage>
        <taxon>Eukaryota</taxon>
        <taxon>Fungi</taxon>
        <taxon>Dikarya</taxon>
        <taxon>Ascomycota</taxon>
        <taxon>Pezizomycotina</taxon>
        <taxon>Eurotiomycetes</taxon>
        <taxon>Chaetothyriomycetidae</taxon>
        <taxon>Chaetothyriales</taxon>
        <taxon>Trichomeriaceae</taxon>
        <taxon>Knufia</taxon>
    </lineage>
</organism>
<gene>
    <name evidence="3" type="ORF">OHC33_000374</name>
</gene>
<feature type="compositionally biased region" description="Polar residues" evidence="1">
    <location>
        <begin position="78"/>
        <end position="90"/>
    </location>
</feature>
<proteinExistence type="predicted"/>
<feature type="compositionally biased region" description="Basic and acidic residues" evidence="1">
    <location>
        <begin position="149"/>
        <end position="160"/>
    </location>
</feature>
<reference evidence="3 4" key="1">
    <citation type="submission" date="2022-12" db="EMBL/GenBank/DDBJ databases">
        <title>Genomic features and morphological characterization of a novel Knufia sp. strain isolated from spacecraft assembly facility.</title>
        <authorList>
            <person name="Teixeira M."/>
            <person name="Chander A.M."/>
            <person name="Stajich J.E."/>
            <person name="Venkateswaran K."/>
        </authorList>
    </citation>
    <scope>NUCLEOTIDE SEQUENCE [LARGE SCALE GENOMIC DNA]</scope>
    <source>
        <strain evidence="3 4">FJI-L2-BK-P2</strain>
    </source>
</reference>
<accession>A0AAN8F206</accession>
<keyword evidence="2" id="KW-1133">Transmembrane helix</keyword>
<feature type="compositionally biased region" description="Low complexity" evidence="1">
    <location>
        <begin position="63"/>
        <end position="77"/>
    </location>
</feature>
<evidence type="ECO:0000256" key="1">
    <source>
        <dbReference type="SAM" id="MobiDB-lite"/>
    </source>
</evidence>
<sequence length="469" mass="51205">MPAQQPANVQADPDRGMANTPTSRNAAAYSAVGANYKRNARSPSGINDNSKHMDAAALALDLASSSSWSDALSPSASTPGSLNEDSTGTQESEHSHNHTALADTELGPPPAYSSSHDHDSPTESNDPESENMRSPTARREIIAPTTLEHGTHETEYRDNPDDPLLGEPSEKPPGGWYPWTRPVSATSFRHHRSWRLYAAIGLAVIFILGGVLGLVFSVHRNYSSQREYPFIRTSWVHAQHETHKNIRGHFELWDKLELSTTTGNIDIEIDPMVGNGTSELILSSSTGSIKVGISNSWWLRPETYRSLRPIHTEIKTVEGSVHGRILLGNGGYASVDSVTGAQDLRVYVHSAGVNGTASELITRSHVGDQVVAVTHYGSWGSHINMLKAEHHSLGTANLDLQYSKSWRGEAHAISSAIGHLDVQQSAGVIYDKNEEHEVLVHKGEDMDRHTVDVIVDGTGTASFKPWYQW</sequence>
<protein>
    <submittedName>
        <fullName evidence="3">Uncharacterized protein</fullName>
    </submittedName>
</protein>
<dbReference type="EMBL" id="JAKLMC020000001">
    <property type="protein sequence ID" value="KAK5958531.1"/>
    <property type="molecule type" value="Genomic_DNA"/>
</dbReference>
<comment type="caution">
    <text evidence="3">The sequence shown here is derived from an EMBL/GenBank/DDBJ whole genome shotgun (WGS) entry which is preliminary data.</text>
</comment>
<keyword evidence="4" id="KW-1185">Reference proteome</keyword>
<evidence type="ECO:0000313" key="3">
    <source>
        <dbReference type="EMBL" id="KAK5958531.1"/>
    </source>
</evidence>
<keyword evidence="2" id="KW-0472">Membrane</keyword>
<dbReference type="Proteomes" id="UP001316803">
    <property type="component" value="Unassembled WGS sequence"/>
</dbReference>
<keyword evidence="2" id="KW-0812">Transmembrane</keyword>